<feature type="transmembrane region" description="Helical" evidence="7">
    <location>
        <begin position="172"/>
        <end position="193"/>
    </location>
</feature>
<keyword evidence="4 7" id="KW-1133">Transmembrane helix</keyword>
<dbReference type="AlphaFoldDB" id="A0A8G2CHI0"/>
<reference evidence="9 10" key="1">
    <citation type="submission" date="2017-01" db="EMBL/GenBank/DDBJ databases">
        <authorList>
            <person name="Varghese N."/>
            <person name="Submissions S."/>
        </authorList>
    </citation>
    <scope>NUCLEOTIDE SEQUENCE [LARGE SCALE GENOMIC DNA]</scope>
    <source>
        <strain evidence="9 10">ATCC 35905</strain>
    </source>
</reference>
<dbReference type="InterPro" id="IPR010227">
    <property type="entry name" value="NADH_Q_OxRdtase_chainM/4"/>
</dbReference>
<comment type="caution">
    <text evidence="9">The sequence shown here is derived from an EMBL/GenBank/DDBJ whole genome shotgun (WGS) entry which is preliminary data.</text>
</comment>
<dbReference type="Proteomes" id="UP000186308">
    <property type="component" value="Unassembled WGS sequence"/>
</dbReference>
<dbReference type="InterPro" id="IPR001750">
    <property type="entry name" value="ND/Mrp_TM"/>
</dbReference>
<evidence type="ECO:0000256" key="1">
    <source>
        <dbReference type="ARBA" id="ARBA00004127"/>
    </source>
</evidence>
<dbReference type="GO" id="GO:0048039">
    <property type="term" value="F:ubiquinone binding"/>
    <property type="evidence" value="ECO:0007669"/>
    <property type="project" value="TreeGrafter"/>
</dbReference>
<dbReference type="RefSeq" id="WP_029311512.1">
    <property type="nucleotide sequence ID" value="NZ_FTNE01000001.1"/>
</dbReference>
<evidence type="ECO:0000313" key="10">
    <source>
        <dbReference type="Proteomes" id="UP000186308"/>
    </source>
</evidence>
<evidence type="ECO:0000256" key="3">
    <source>
        <dbReference type="ARBA" id="ARBA00022692"/>
    </source>
</evidence>
<dbReference type="PANTHER" id="PTHR43507:SF1">
    <property type="entry name" value="NADH-UBIQUINONE OXIDOREDUCTASE CHAIN 4"/>
    <property type="match status" value="1"/>
</dbReference>
<evidence type="ECO:0000259" key="8">
    <source>
        <dbReference type="Pfam" id="PF00361"/>
    </source>
</evidence>
<dbReference type="EMBL" id="FTNE01000001">
    <property type="protein sequence ID" value="SIQ05302.1"/>
    <property type="molecule type" value="Genomic_DNA"/>
</dbReference>
<keyword evidence="10" id="KW-1185">Reference proteome</keyword>
<feature type="transmembrane region" description="Helical" evidence="7">
    <location>
        <begin position="335"/>
        <end position="358"/>
    </location>
</feature>
<evidence type="ECO:0000256" key="7">
    <source>
        <dbReference type="SAM" id="Phobius"/>
    </source>
</evidence>
<feature type="transmembrane region" description="Helical" evidence="7">
    <location>
        <begin position="312"/>
        <end position="329"/>
    </location>
</feature>
<feature type="transmembrane region" description="Helical" evidence="7">
    <location>
        <begin position="119"/>
        <end position="137"/>
    </location>
</feature>
<keyword evidence="5 7" id="KW-0472">Membrane</keyword>
<comment type="similarity">
    <text evidence="2">Belongs to the complex I subunit 4 family.</text>
</comment>
<feature type="transmembrane region" description="Helical" evidence="7">
    <location>
        <begin position="252"/>
        <end position="274"/>
    </location>
</feature>
<proteinExistence type="inferred from homology"/>
<feature type="transmembrane region" description="Helical" evidence="7">
    <location>
        <begin position="459"/>
        <end position="475"/>
    </location>
</feature>
<dbReference type="GO" id="GO:0003954">
    <property type="term" value="F:NADH dehydrogenase activity"/>
    <property type="evidence" value="ECO:0007669"/>
    <property type="project" value="TreeGrafter"/>
</dbReference>
<feature type="transmembrane region" description="Helical" evidence="7">
    <location>
        <begin position="481"/>
        <end position="502"/>
    </location>
</feature>
<feature type="transmembrane region" description="Helical" evidence="7">
    <location>
        <begin position="33"/>
        <end position="54"/>
    </location>
</feature>
<accession>A0A8G2CHI0</accession>
<name>A0A8G2CHI0_ACIRU</name>
<evidence type="ECO:0000256" key="5">
    <source>
        <dbReference type="ARBA" id="ARBA00023136"/>
    </source>
</evidence>
<dbReference type="NCBIfam" id="TIGR01972">
    <property type="entry name" value="NDH_I_M"/>
    <property type="match status" value="1"/>
</dbReference>
<gene>
    <name evidence="9" type="ORF">SAMN05421828_10193</name>
</gene>
<keyword evidence="3 6" id="KW-0812">Transmembrane</keyword>
<dbReference type="GO" id="GO:0008137">
    <property type="term" value="F:NADH dehydrogenase (ubiquinone) activity"/>
    <property type="evidence" value="ECO:0007669"/>
    <property type="project" value="InterPro"/>
</dbReference>
<feature type="transmembrane region" description="Helical" evidence="7">
    <location>
        <begin position="280"/>
        <end position="305"/>
    </location>
</feature>
<dbReference type="GO" id="GO:0016020">
    <property type="term" value="C:membrane"/>
    <property type="evidence" value="ECO:0007669"/>
    <property type="project" value="UniProtKB-SubCell"/>
</dbReference>
<organism evidence="9 10">
    <name type="scientific">Acidiphilium rubrum</name>
    <dbReference type="NCBI Taxonomy" id="526"/>
    <lineage>
        <taxon>Bacteria</taxon>
        <taxon>Pseudomonadati</taxon>
        <taxon>Pseudomonadota</taxon>
        <taxon>Alphaproteobacteria</taxon>
        <taxon>Acetobacterales</taxon>
        <taxon>Acidocellaceae</taxon>
        <taxon>Acidiphilium</taxon>
    </lineage>
</organism>
<dbReference type="Pfam" id="PF00361">
    <property type="entry name" value="Proton_antipo_M"/>
    <property type="match status" value="1"/>
</dbReference>
<dbReference type="OrthoDB" id="9768329at2"/>
<evidence type="ECO:0000256" key="2">
    <source>
        <dbReference type="ARBA" id="ARBA00009025"/>
    </source>
</evidence>
<evidence type="ECO:0000256" key="4">
    <source>
        <dbReference type="ARBA" id="ARBA00022989"/>
    </source>
</evidence>
<feature type="domain" description="NADH:quinone oxidoreductase/Mrp antiporter transmembrane" evidence="8">
    <location>
        <begin position="136"/>
        <end position="423"/>
    </location>
</feature>
<feature type="transmembrane region" description="Helical" evidence="7">
    <location>
        <begin position="419"/>
        <end position="438"/>
    </location>
</feature>
<evidence type="ECO:0000313" key="9">
    <source>
        <dbReference type="EMBL" id="SIQ05302.1"/>
    </source>
</evidence>
<dbReference type="GO" id="GO:0012505">
    <property type="term" value="C:endomembrane system"/>
    <property type="evidence" value="ECO:0007669"/>
    <property type="project" value="UniProtKB-SubCell"/>
</dbReference>
<dbReference type="GO" id="GO:0015990">
    <property type="term" value="P:electron transport coupled proton transport"/>
    <property type="evidence" value="ECO:0007669"/>
    <property type="project" value="TreeGrafter"/>
</dbReference>
<feature type="transmembrane region" description="Helical" evidence="7">
    <location>
        <begin position="213"/>
        <end position="231"/>
    </location>
</feature>
<evidence type="ECO:0000256" key="6">
    <source>
        <dbReference type="RuleBase" id="RU000320"/>
    </source>
</evidence>
<protein>
    <submittedName>
        <fullName evidence="9">NADH dehydrogenase subunit M</fullName>
    </submittedName>
</protein>
<feature type="transmembrane region" description="Helical" evidence="7">
    <location>
        <begin position="88"/>
        <end position="107"/>
    </location>
</feature>
<dbReference type="GO" id="GO:0042773">
    <property type="term" value="P:ATP synthesis coupled electron transport"/>
    <property type="evidence" value="ECO:0007669"/>
    <property type="project" value="InterPro"/>
</dbReference>
<comment type="subcellular location">
    <subcellularLocation>
        <location evidence="1">Endomembrane system</location>
        <topology evidence="1">Multi-pass membrane protein</topology>
    </subcellularLocation>
    <subcellularLocation>
        <location evidence="6">Membrane</location>
        <topology evidence="6">Multi-pass membrane protein</topology>
    </subcellularLocation>
</comment>
<feature type="transmembrane region" description="Helical" evidence="7">
    <location>
        <begin position="379"/>
        <end position="399"/>
    </location>
</feature>
<sequence>MILAWLLIIPLLGGLLAWPADRITPMLPRAISLATLLLELGLILPLVHGSGAAILSAPSPITSGRWLATFDASWIPTLGISIRLDLDGLSWLLIVLTTIIGLFAVIVSWREIDHSTGFFHANLLWSLAGSIGVFLALDLFLFFFFWEVMLVPMYFIIAIWGHEHRRRAAIKFFLFTQGSGLLMLLSILALAFLHQRQTGVLTFDYVTLLASQPTGRLGTLIMLGFFIAFLVKLPSFPVHIWLPDTHTEAPTAGSVILASILLKTAGYGLMRFAVPLFTAAAHHIAPIAMALGTISIFYGAILAYGQSDLKKLVAYSSISHMGFVLIGIYSFNALAWQGAVILMIAHGVSTGALFITVGSIQHRLHTRDLTRMGGLWTDLPRLSSFGTFFVVASMGLPGLGNFVGEFLILRGVYAVSPTIAILAAIGLIPAALYSLIAIQRAFHGEANAKRGTHDFGTRETAMMLALGAAVIWLGIDPQPVLKIAAPSIAVLLPITHAAAIPATRRGT</sequence>
<dbReference type="InterPro" id="IPR003918">
    <property type="entry name" value="NADH_UbQ_OxRdtase"/>
</dbReference>
<dbReference type="PANTHER" id="PTHR43507">
    <property type="entry name" value="NADH-UBIQUINONE OXIDOREDUCTASE CHAIN 4"/>
    <property type="match status" value="1"/>
</dbReference>
<dbReference type="PRINTS" id="PR01437">
    <property type="entry name" value="NUOXDRDTASE4"/>
</dbReference>